<protein>
    <submittedName>
        <fullName evidence="9">Copper homeostasis periplasmic binding protein CopC</fullName>
    </submittedName>
</protein>
<dbReference type="EMBL" id="CP062941">
    <property type="protein sequence ID" value="QOL48947.1"/>
    <property type="molecule type" value="Genomic_DNA"/>
</dbReference>
<dbReference type="PANTHER" id="PTHR34820">
    <property type="entry name" value="INNER MEMBRANE PROTEIN YEBZ"/>
    <property type="match status" value="1"/>
</dbReference>
<evidence type="ECO:0000256" key="7">
    <source>
        <dbReference type="SAM" id="SignalP"/>
    </source>
</evidence>
<gene>
    <name evidence="9" type="primary">copC</name>
    <name evidence="9" type="ORF">LPB04_18665</name>
</gene>
<feature type="domain" description="CopC" evidence="8">
    <location>
        <begin position="25"/>
        <end position="120"/>
    </location>
</feature>
<accession>A0A7L9U228</accession>
<dbReference type="KEGG" id="mlir:LPB04_18665"/>
<dbReference type="Pfam" id="PF04234">
    <property type="entry name" value="CopC"/>
    <property type="match status" value="1"/>
</dbReference>
<evidence type="ECO:0000256" key="6">
    <source>
        <dbReference type="ARBA" id="ARBA00023008"/>
    </source>
</evidence>
<evidence type="ECO:0000259" key="8">
    <source>
        <dbReference type="Pfam" id="PF04234"/>
    </source>
</evidence>
<organism evidence="9 10">
    <name type="scientific">Massilia litorea</name>
    <dbReference type="NCBI Taxonomy" id="2769491"/>
    <lineage>
        <taxon>Bacteria</taxon>
        <taxon>Pseudomonadati</taxon>
        <taxon>Pseudomonadota</taxon>
        <taxon>Betaproteobacteria</taxon>
        <taxon>Burkholderiales</taxon>
        <taxon>Oxalobacteraceae</taxon>
        <taxon>Telluria group</taxon>
        <taxon>Massilia</taxon>
    </lineage>
</organism>
<evidence type="ECO:0000256" key="4">
    <source>
        <dbReference type="ARBA" id="ARBA00022729"/>
    </source>
</evidence>
<evidence type="ECO:0000313" key="9">
    <source>
        <dbReference type="EMBL" id="QOL48947.1"/>
    </source>
</evidence>
<dbReference type="InterPro" id="IPR014755">
    <property type="entry name" value="Cu-Rt/internalin_Ig-like"/>
</dbReference>
<dbReference type="InterPro" id="IPR007348">
    <property type="entry name" value="CopC_dom"/>
</dbReference>
<evidence type="ECO:0000256" key="5">
    <source>
        <dbReference type="ARBA" id="ARBA00022764"/>
    </source>
</evidence>
<dbReference type="InterPro" id="IPR047685">
    <property type="entry name" value="CopC-like"/>
</dbReference>
<keyword evidence="5" id="KW-0574">Periplasm</keyword>
<feature type="signal peptide" evidence="7">
    <location>
        <begin position="1"/>
        <end position="24"/>
    </location>
</feature>
<comment type="similarity">
    <text evidence="2">Belongs to the CopC family.</text>
</comment>
<dbReference type="NCBIfam" id="NF033814">
    <property type="entry name" value="copper_CopC"/>
    <property type="match status" value="1"/>
</dbReference>
<evidence type="ECO:0000256" key="3">
    <source>
        <dbReference type="ARBA" id="ARBA00022723"/>
    </source>
</evidence>
<comment type="subcellular location">
    <subcellularLocation>
        <location evidence="1">Periplasm</location>
    </subcellularLocation>
</comment>
<feature type="chain" id="PRO_5032921406" evidence="7">
    <location>
        <begin position="25"/>
        <end position="121"/>
    </location>
</feature>
<evidence type="ECO:0000256" key="2">
    <source>
        <dbReference type="ARBA" id="ARBA00010509"/>
    </source>
</evidence>
<dbReference type="GO" id="GO:0005886">
    <property type="term" value="C:plasma membrane"/>
    <property type="evidence" value="ECO:0007669"/>
    <property type="project" value="TreeGrafter"/>
</dbReference>
<dbReference type="GO" id="GO:0042597">
    <property type="term" value="C:periplasmic space"/>
    <property type="evidence" value="ECO:0007669"/>
    <property type="project" value="UniProtKB-SubCell"/>
</dbReference>
<dbReference type="AlphaFoldDB" id="A0A7L9U228"/>
<dbReference type="GO" id="GO:0046688">
    <property type="term" value="P:response to copper ion"/>
    <property type="evidence" value="ECO:0007669"/>
    <property type="project" value="InterPro"/>
</dbReference>
<dbReference type="GO" id="GO:0005507">
    <property type="term" value="F:copper ion binding"/>
    <property type="evidence" value="ECO:0007669"/>
    <property type="project" value="InterPro"/>
</dbReference>
<dbReference type="Proteomes" id="UP000593875">
    <property type="component" value="Chromosome"/>
</dbReference>
<dbReference type="SUPFAM" id="SSF81296">
    <property type="entry name" value="E set domains"/>
    <property type="match status" value="1"/>
</dbReference>
<keyword evidence="6" id="KW-0186">Copper</keyword>
<evidence type="ECO:0000256" key="1">
    <source>
        <dbReference type="ARBA" id="ARBA00004418"/>
    </source>
</evidence>
<dbReference type="InterPro" id="IPR014756">
    <property type="entry name" value="Ig_E-set"/>
</dbReference>
<keyword evidence="3" id="KW-0479">Metal-binding</keyword>
<keyword evidence="10" id="KW-1185">Reference proteome</keyword>
<evidence type="ECO:0000313" key="10">
    <source>
        <dbReference type="Proteomes" id="UP000593875"/>
    </source>
</evidence>
<dbReference type="InterPro" id="IPR032694">
    <property type="entry name" value="CopC/D"/>
</dbReference>
<dbReference type="PANTHER" id="PTHR34820:SF4">
    <property type="entry name" value="INNER MEMBRANE PROTEIN YEBZ"/>
    <property type="match status" value="1"/>
</dbReference>
<proteinExistence type="inferred from homology"/>
<sequence length="121" mass="12941">MKTNKLAAAALATLACAFASQAWAHAKLQASTPKADSVVSAAPAQLRLQFNEPLELPFSKVKLVDDKGVELQPSKIAVDAADPKTLVGVLPALHPGAWRVQWTTVTRDGHKVKGEFGFRVK</sequence>
<dbReference type="RefSeq" id="WP_193685990.1">
    <property type="nucleotide sequence ID" value="NZ_CP062941.1"/>
</dbReference>
<keyword evidence="4 7" id="KW-0732">Signal</keyword>
<reference evidence="9 10" key="1">
    <citation type="submission" date="2020-10" db="EMBL/GenBank/DDBJ databases">
        <title>Genome sequencing of Massilia sp. LPB0304.</title>
        <authorList>
            <person name="Kim J."/>
        </authorList>
    </citation>
    <scope>NUCLEOTIDE SEQUENCE [LARGE SCALE GENOMIC DNA]</scope>
    <source>
        <strain evidence="9 10">LPB0304</strain>
    </source>
</reference>
<dbReference type="Gene3D" id="2.60.40.1220">
    <property type="match status" value="1"/>
</dbReference>
<name>A0A7L9U228_9BURK</name>
<dbReference type="PROSITE" id="PS51257">
    <property type="entry name" value="PROKAR_LIPOPROTEIN"/>
    <property type="match status" value="1"/>
</dbReference>
<dbReference type="GO" id="GO:0006825">
    <property type="term" value="P:copper ion transport"/>
    <property type="evidence" value="ECO:0007669"/>
    <property type="project" value="InterPro"/>
</dbReference>